<evidence type="ECO:0000313" key="1">
    <source>
        <dbReference type="EMBL" id="KAJ7537471.1"/>
    </source>
</evidence>
<evidence type="ECO:0000313" key="2">
    <source>
        <dbReference type="Proteomes" id="UP001162992"/>
    </source>
</evidence>
<dbReference type="EMBL" id="CM055102">
    <property type="protein sequence ID" value="KAJ7537471.1"/>
    <property type="molecule type" value="Genomic_DNA"/>
</dbReference>
<gene>
    <name evidence="1" type="ORF">O6H91_11G006800</name>
</gene>
<dbReference type="Proteomes" id="UP001162992">
    <property type="component" value="Chromosome 11"/>
</dbReference>
<name>A0ACC2C650_DIPCM</name>
<accession>A0ACC2C650</accession>
<proteinExistence type="predicted"/>
<organism evidence="1 2">
    <name type="scientific">Diphasiastrum complanatum</name>
    <name type="common">Issler's clubmoss</name>
    <name type="synonym">Lycopodium complanatum</name>
    <dbReference type="NCBI Taxonomy" id="34168"/>
    <lineage>
        <taxon>Eukaryota</taxon>
        <taxon>Viridiplantae</taxon>
        <taxon>Streptophyta</taxon>
        <taxon>Embryophyta</taxon>
        <taxon>Tracheophyta</taxon>
        <taxon>Lycopodiopsida</taxon>
        <taxon>Lycopodiales</taxon>
        <taxon>Lycopodiaceae</taxon>
        <taxon>Lycopodioideae</taxon>
        <taxon>Diphasiastrum</taxon>
    </lineage>
</organism>
<reference evidence="2" key="1">
    <citation type="journal article" date="2024" name="Proc. Natl. Acad. Sci. U.S.A.">
        <title>Extraordinary preservation of gene collinearity over three hundred million years revealed in homosporous lycophytes.</title>
        <authorList>
            <person name="Li C."/>
            <person name="Wickell D."/>
            <person name="Kuo L.Y."/>
            <person name="Chen X."/>
            <person name="Nie B."/>
            <person name="Liao X."/>
            <person name="Peng D."/>
            <person name="Ji J."/>
            <person name="Jenkins J."/>
            <person name="Williams M."/>
            <person name="Shu S."/>
            <person name="Plott C."/>
            <person name="Barry K."/>
            <person name="Rajasekar S."/>
            <person name="Grimwood J."/>
            <person name="Han X."/>
            <person name="Sun S."/>
            <person name="Hou Z."/>
            <person name="He W."/>
            <person name="Dai G."/>
            <person name="Sun C."/>
            <person name="Schmutz J."/>
            <person name="Leebens-Mack J.H."/>
            <person name="Li F.W."/>
            <person name="Wang L."/>
        </authorList>
    </citation>
    <scope>NUCLEOTIDE SEQUENCE [LARGE SCALE GENOMIC DNA]</scope>
    <source>
        <strain evidence="2">cv. PW_Plant_1</strain>
    </source>
</reference>
<keyword evidence="2" id="KW-1185">Reference proteome</keyword>
<sequence>MSRGISSEGFGENALKFISNACFGLFVIIVLTLTLIAVTYQPPDPWLQSSKFMSKIFTSVENATYQKDTSILVTGEDVLSISDIGSVAFADPPATITNVTVRAEDEAYLRASMGSCDSSIEAINCSDPGVMVAIKKANLATFSDINLYAYRTPVRGSANTDCDVAWRFKPKKEHSHRMYRDFRRYKLRREASCGFTVIDIGDLHSGENARPQKFRINDSVPTLDQADMSKFRNSKYLYYSRGGDYCKGMNQFQWSFLCALGEAQYLNRTFVVDLDFCLSGSNNPGHGDETGKDLRFYFDYEHLMEATSVIEQKQFLKAWQDWNKIHNHNYIPVRVVPDLKVTPMQLRSEESTVLWRTFDQPEPNNYWYRVCEGESEKVIQRPWHLLWKSKRLMDIVTTICGSLEWDFDAVHIVRGQKAQNKELWPNLDADTSPESILQKLKGKIEEGRNVYIATNEVLPGYFDKLRTSYKIHLLDDYKHLWAPGSEWYNETKALNNGHSVDFDGQMRVEVDSEMFFRGKKHIETFDEITLDCKDGVNTCK</sequence>
<comment type="caution">
    <text evidence="1">The sequence shown here is derived from an EMBL/GenBank/DDBJ whole genome shotgun (WGS) entry which is preliminary data.</text>
</comment>
<protein>
    <submittedName>
        <fullName evidence="1">Uncharacterized protein</fullName>
    </submittedName>
</protein>